<keyword evidence="8" id="KW-0539">Nucleus</keyword>
<dbReference type="PANTHER" id="PTHR21321">
    <property type="entry name" value="PNAS-3 RELATED"/>
    <property type="match status" value="1"/>
</dbReference>
<dbReference type="AlphaFoldDB" id="A0A8I2YRC6"/>
<evidence type="ECO:0000259" key="11">
    <source>
        <dbReference type="Pfam" id="PF18311"/>
    </source>
</evidence>
<dbReference type="GO" id="GO:0071034">
    <property type="term" value="P:CUT catabolic process"/>
    <property type="evidence" value="ECO:0007669"/>
    <property type="project" value="TreeGrafter"/>
</dbReference>
<dbReference type="InterPro" id="IPR049469">
    <property type="entry name" value="RRP40_KH-I"/>
</dbReference>
<dbReference type="EMBL" id="JAGFBS010000010">
    <property type="protein sequence ID" value="KAG6377080.1"/>
    <property type="molecule type" value="Genomic_DNA"/>
</dbReference>
<dbReference type="InterPro" id="IPR037319">
    <property type="entry name" value="Rrp40_S1"/>
</dbReference>
<dbReference type="Pfam" id="PF21262">
    <property type="entry name" value="RRP40_S1"/>
    <property type="match status" value="2"/>
</dbReference>
<dbReference type="GO" id="GO:0071035">
    <property type="term" value="P:nuclear polyadenylation-dependent rRNA catabolic process"/>
    <property type="evidence" value="ECO:0007669"/>
    <property type="project" value="TreeGrafter"/>
</dbReference>
<organism evidence="12 13">
    <name type="scientific">Boletus reticuloceps</name>
    <dbReference type="NCBI Taxonomy" id="495285"/>
    <lineage>
        <taxon>Eukaryota</taxon>
        <taxon>Fungi</taxon>
        <taxon>Dikarya</taxon>
        <taxon>Basidiomycota</taxon>
        <taxon>Agaricomycotina</taxon>
        <taxon>Agaricomycetes</taxon>
        <taxon>Agaricomycetidae</taxon>
        <taxon>Boletales</taxon>
        <taxon>Boletineae</taxon>
        <taxon>Boletaceae</taxon>
        <taxon>Boletoideae</taxon>
        <taxon>Boletus</taxon>
    </lineage>
</organism>
<dbReference type="GO" id="GO:0071051">
    <property type="term" value="P:poly(A)-dependent snoRNA 3'-end processing"/>
    <property type="evidence" value="ECO:0007669"/>
    <property type="project" value="TreeGrafter"/>
</dbReference>
<evidence type="ECO:0000259" key="10">
    <source>
        <dbReference type="Pfam" id="PF15985"/>
    </source>
</evidence>
<dbReference type="GO" id="GO:0000176">
    <property type="term" value="C:nuclear exosome (RNase complex)"/>
    <property type="evidence" value="ECO:0007669"/>
    <property type="project" value="TreeGrafter"/>
</dbReference>
<evidence type="ECO:0000256" key="9">
    <source>
        <dbReference type="ARBA" id="ARBA00030615"/>
    </source>
</evidence>
<dbReference type="PANTHER" id="PTHR21321:SF1">
    <property type="entry name" value="EXOSOME COMPLEX COMPONENT RRP40"/>
    <property type="match status" value="1"/>
</dbReference>
<dbReference type="InterPro" id="IPR026699">
    <property type="entry name" value="Exosome_RNA_bind1/RRP40/RRP4"/>
</dbReference>
<dbReference type="InterPro" id="IPR036612">
    <property type="entry name" value="KH_dom_type_1_sf"/>
</dbReference>
<protein>
    <recommendedName>
        <fullName evidence="9">Ribosomal RNA-processing protein 40</fullName>
    </recommendedName>
</protein>
<dbReference type="GO" id="GO:0000467">
    <property type="term" value="P:exonucleolytic trimming to generate mature 3'-end of 5.8S rRNA from tricistronic rRNA transcript (SSU-rRNA, 5.8S rRNA, LSU-rRNA)"/>
    <property type="evidence" value="ECO:0007669"/>
    <property type="project" value="TreeGrafter"/>
</dbReference>
<dbReference type="SUPFAM" id="SSF54791">
    <property type="entry name" value="Eukaryotic type KH-domain (KH-domain type I)"/>
    <property type="match status" value="1"/>
</dbReference>
<reference evidence="12" key="1">
    <citation type="submission" date="2021-03" db="EMBL/GenBank/DDBJ databases">
        <title>Evolutionary innovations through gain and loss of genes in the ectomycorrhizal Boletales.</title>
        <authorList>
            <person name="Wu G."/>
            <person name="Miyauchi S."/>
            <person name="Morin E."/>
            <person name="Yang Z.-L."/>
            <person name="Xu J."/>
            <person name="Martin F.M."/>
        </authorList>
    </citation>
    <scope>NUCLEOTIDE SEQUENCE</scope>
    <source>
        <strain evidence="12">BR01</strain>
    </source>
</reference>
<dbReference type="Proteomes" id="UP000683000">
    <property type="component" value="Unassembled WGS sequence"/>
</dbReference>
<evidence type="ECO:0000256" key="4">
    <source>
        <dbReference type="ARBA" id="ARBA00022490"/>
    </source>
</evidence>
<evidence type="ECO:0000256" key="3">
    <source>
        <dbReference type="ARBA" id="ARBA00007841"/>
    </source>
</evidence>
<dbReference type="CDD" id="cd22526">
    <property type="entry name" value="KH-I_Rrp40"/>
    <property type="match status" value="1"/>
</dbReference>
<dbReference type="SUPFAM" id="SSF50249">
    <property type="entry name" value="Nucleic acid-binding proteins"/>
    <property type="match status" value="1"/>
</dbReference>
<dbReference type="GO" id="GO:0005730">
    <property type="term" value="C:nucleolus"/>
    <property type="evidence" value="ECO:0007669"/>
    <property type="project" value="UniProtKB-SubCell"/>
</dbReference>
<dbReference type="InterPro" id="IPR041054">
    <property type="entry name" value="Rrp40_N_euk"/>
</dbReference>
<dbReference type="GO" id="GO:0034475">
    <property type="term" value="P:U4 snRNA 3'-end processing"/>
    <property type="evidence" value="ECO:0007669"/>
    <property type="project" value="TreeGrafter"/>
</dbReference>
<evidence type="ECO:0000313" key="13">
    <source>
        <dbReference type="Proteomes" id="UP000683000"/>
    </source>
</evidence>
<dbReference type="GO" id="GO:0071038">
    <property type="term" value="P:TRAMP-dependent tRNA surveillance pathway"/>
    <property type="evidence" value="ECO:0007669"/>
    <property type="project" value="TreeGrafter"/>
</dbReference>
<dbReference type="GO" id="GO:0003723">
    <property type="term" value="F:RNA binding"/>
    <property type="evidence" value="ECO:0007669"/>
    <property type="project" value="UniProtKB-KW"/>
</dbReference>
<gene>
    <name evidence="12" type="ORF">JVT61DRAFT_1131</name>
</gene>
<comment type="subcellular location">
    <subcellularLocation>
        <location evidence="1">Cytoplasm</location>
    </subcellularLocation>
    <subcellularLocation>
        <location evidence="2">Nucleus</location>
        <location evidence="2">Nucleolus</location>
    </subcellularLocation>
</comment>
<keyword evidence="5" id="KW-0698">rRNA processing</keyword>
<keyword evidence="13" id="KW-1185">Reference proteome</keyword>
<feature type="domain" description="K Homology" evidence="10">
    <location>
        <begin position="170"/>
        <end position="215"/>
    </location>
</feature>
<feature type="domain" description="Exosome complex exonuclease Rrp40 N-terminal" evidence="11">
    <location>
        <begin position="18"/>
        <end position="65"/>
    </location>
</feature>
<evidence type="ECO:0000256" key="2">
    <source>
        <dbReference type="ARBA" id="ARBA00004604"/>
    </source>
</evidence>
<dbReference type="Gene3D" id="2.40.50.140">
    <property type="entry name" value="Nucleic acid-binding proteins"/>
    <property type="match status" value="2"/>
</dbReference>
<dbReference type="InterPro" id="IPR012340">
    <property type="entry name" value="NA-bd_OB-fold"/>
</dbReference>
<evidence type="ECO:0000313" key="12">
    <source>
        <dbReference type="EMBL" id="KAG6377080.1"/>
    </source>
</evidence>
<dbReference type="OrthoDB" id="340500at2759"/>
<keyword evidence="6" id="KW-0271">Exosome</keyword>
<comment type="similarity">
    <text evidence="3">Belongs to the RRP40 family.</text>
</comment>
<dbReference type="GO" id="GO:0000177">
    <property type="term" value="C:cytoplasmic exosome (RNase complex)"/>
    <property type="evidence" value="ECO:0007669"/>
    <property type="project" value="TreeGrafter"/>
</dbReference>
<name>A0A8I2YRC6_9AGAM</name>
<proteinExistence type="inferred from homology"/>
<keyword evidence="7" id="KW-0694">RNA-binding</keyword>
<evidence type="ECO:0000256" key="6">
    <source>
        <dbReference type="ARBA" id="ARBA00022835"/>
    </source>
</evidence>
<dbReference type="Gene3D" id="3.30.1370.10">
    <property type="entry name" value="K Homology domain, type 1"/>
    <property type="match status" value="1"/>
</dbReference>
<comment type="caution">
    <text evidence="12">The sequence shown here is derived from an EMBL/GenBank/DDBJ whole genome shotgun (WGS) entry which is preliminary data.</text>
</comment>
<accession>A0A8I2YRC6</accession>
<evidence type="ECO:0000256" key="5">
    <source>
        <dbReference type="ARBA" id="ARBA00022552"/>
    </source>
</evidence>
<keyword evidence="4" id="KW-0963">Cytoplasm</keyword>
<sequence>MASIVVPGEHVPAQHVNLKLGPGLLQLSAHRAQPPNSHLIISTRAGQLDHSANKSRWWVECNARRYVPASQESVIGIVLGRSGDGWRVDIGSGHPALLDGLAFEGATRRSKPNLKVRCQSVSHLSNQSVLQVGALVYARVSLAHKDMEPELECFDAQTHKAEGFGELSGGFVMQCSLRMSRLLLDPKHFLLPFLGSRFPLEVAVGMNGRTWISAKGVKQTIAVVRCIEAVDPDGAGMEEGDLKKLFNRLEI</sequence>
<dbReference type="Gene3D" id="2.40.50.100">
    <property type="match status" value="1"/>
</dbReference>
<dbReference type="Pfam" id="PF18311">
    <property type="entry name" value="Rrp40_N"/>
    <property type="match status" value="1"/>
</dbReference>
<dbReference type="CDD" id="cd05790">
    <property type="entry name" value="S1_Rrp40"/>
    <property type="match status" value="1"/>
</dbReference>
<evidence type="ECO:0000256" key="1">
    <source>
        <dbReference type="ARBA" id="ARBA00004496"/>
    </source>
</evidence>
<evidence type="ECO:0000256" key="8">
    <source>
        <dbReference type="ARBA" id="ARBA00023242"/>
    </source>
</evidence>
<dbReference type="InterPro" id="IPR004088">
    <property type="entry name" value="KH_dom_type_1"/>
</dbReference>
<evidence type="ECO:0000256" key="7">
    <source>
        <dbReference type="ARBA" id="ARBA00022884"/>
    </source>
</evidence>
<dbReference type="Pfam" id="PF15985">
    <property type="entry name" value="KH_6"/>
    <property type="match status" value="1"/>
</dbReference>